<sequence>MRIRALTSRIIKQILNDKRTIALVLLAPLLMLTLVYYILDYDGITYNIGIINAPNEFIKDLEDNDNYNVEVINIGKDEAEDLIKEDKVIAAIEFSDDSSTINIDINGSNASDAKKVLSIIKGGGLSNLESMVKEKNIAFMQPEYKTNYIYGNEDSSEFDNFGAPLIGVIVFFFVFLIAGINFLTERTSGTLEKLLSTPIRRNEIIIGYVLGFSILAILQTSLITFFVVYILKLTVVGSIWYVFLICLLTAISALTLGILLSTLANSEFQMVQFIPIIILPQIFLCGLFTLSEGWNMVGHAVPLYYTTNALTEVMIKGNGFSSIWLDCLVLILFSTVFMILNAQLLRKQRSI</sequence>
<dbReference type="eggNOG" id="COG0842">
    <property type="taxonomic scope" value="Bacteria"/>
</dbReference>
<reference evidence="10 11" key="1">
    <citation type="submission" date="2013-11" db="EMBL/GenBank/DDBJ databases">
        <title>Complete genome sequence of Clostridum sp. M2/40.</title>
        <authorList>
            <person name="Wibberg D."/>
            <person name="Puehler A."/>
            <person name="Schlueter A."/>
        </authorList>
    </citation>
    <scope>NUCLEOTIDE SEQUENCE [LARGE SCALE GENOMIC DNA]</scope>
    <source>
        <strain evidence="11">M2/40</strain>
    </source>
</reference>
<evidence type="ECO:0000256" key="8">
    <source>
        <dbReference type="SAM" id="Phobius"/>
    </source>
</evidence>
<dbReference type="Proteomes" id="UP000019426">
    <property type="component" value="Chromosome M2/40_rep1"/>
</dbReference>
<dbReference type="PANTHER" id="PTHR30294">
    <property type="entry name" value="MEMBRANE COMPONENT OF ABC TRANSPORTER YHHJ-RELATED"/>
    <property type="match status" value="1"/>
</dbReference>
<accession>W6RVS0</accession>
<evidence type="ECO:0000256" key="6">
    <source>
        <dbReference type="ARBA" id="ARBA00022989"/>
    </source>
</evidence>
<evidence type="ECO:0000256" key="5">
    <source>
        <dbReference type="ARBA" id="ARBA00022692"/>
    </source>
</evidence>
<dbReference type="EMBL" id="HG917868">
    <property type="protein sequence ID" value="CDM68413.1"/>
    <property type="molecule type" value="Genomic_DNA"/>
</dbReference>
<evidence type="ECO:0000256" key="1">
    <source>
        <dbReference type="ARBA" id="ARBA00004651"/>
    </source>
</evidence>
<evidence type="ECO:0000313" key="10">
    <source>
        <dbReference type="EMBL" id="CDM68413.1"/>
    </source>
</evidence>
<keyword evidence="11" id="KW-1185">Reference proteome</keyword>
<protein>
    <submittedName>
        <fullName evidence="10">ABC transporter</fullName>
    </submittedName>
</protein>
<dbReference type="GO" id="GO:0140359">
    <property type="term" value="F:ABC-type transporter activity"/>
    <property type="evidence" value="ECO:0007669"/>
    <property type="project" value="InterPro"/>
</dbReference>
<feature type="transmembrane region" description="Helical" evidence="8">
    <location>
        <begin position="205"/>
        <end position="231"/>
    </location>
</feature>
<gene>
    <name evidence="10" type="ORF">CM240_1249</name>
</gene>
<comment type="subcellular location">
    <subcellularLocation>
        <location evidence="1">Cell membrane</location>
        <topology evidence="1">Multi-pass membrane protein</topology>
    </subcellularLocation>
</comment>
<dbReference type="HOGENOM" id="CLU_039483_7_0_9"/>
<dbReference type="OrthoDB" id="9776218at2"/>
<evidence type="ECO:0000313" key="11">
    <source>
        <dbReference type="Proteomes" id="UP000019426"/>
    </source>
</evidence>
<feature type="transmembrane region" description="Helical" evidence="8">
    <location>
        <begin position="273"/>
        <end position="291"/>
    </location>
</feature>
<dbReference type="PANTHER" id="PTHR30294:SF38">
    <property type="entry name" value="TRANSPORT PERMEASE PROTEIN"/>
    <property type="match status" value="1"/>
</dbReference>
<feature type="transmembrane region" description="Helical" evidence="8">
    <location>
        <begin position="237"/>
        <end position="261"/>
    </location>
</feature>
<comment type="similarity">
    <text evidence="2">Belongs to the ABC-2 integral membrane protein family.</text>
</comment>
<keyword evidence="4" id="KW-1003">Cell membrane</keyword>
<dbReference type="InterPro" id="IPR013525">
    <property type="entry name" value="ABC2_TM"/>
</dbReference>
<evidence type="ECO:0000256" key="2">
    <source>
        <dbReference type="ARBA" id="ARBA00007783"/>
    </source>
</evidence>
<feature type="transmembrane region" description="Helical" evidence="8">
    <location>
        <begin position="21"/>
        <end position="39"/>
    </location>
</feature>
<dbReference type="PROSITE" id="PS51012">
    <property type="entry name" value="ABC_TM2"/>
    <property type="match status" value="1"/>
</dbReference>
<feature type="transmembrane region" description="Helical" evidence="8">
    <location>
        <begin position="161"/>
        <end position="184"/>
    </location>
</feature>
<evidence type="ECO:0000259" key="9">
    <source>
        <dbReference type="PROSITE" id="PS51012"/>
    </source>
</evidence>
<dbReference type="InterPro" id="IPR047817">
    <property type="entry name" value="ABC2_TM_bact-type"/>
</dbReference>
<dbReference type="STRING" id="1216932.CM240_1249"/>
<proteinExistence type="inferred from homology"/>
<dbReference type="AlphaFoldDB" id="W6RVS0"/>
<dbReference type="GO" id="GO:0005886">
    <property type="term" value="C:plasma membrane"/>
    <property type="evidence" value="ECO:0007669"/>
    <property type="project" value="UniProtKB-SubCell"/>
</dbReference>
<keyword evidence="7 8" id="KW-0472">Membrane</keyword>
<evidence type="ECO:0000256" key="7">
    <source>
        <dbReference type="ARBA" id="ARBA00023136"/>
    </source>
</evidence>
<name>W6RVS0_9CLOT</name>
<keyword evidence="3" id="KW-0813">Transport</keyword>
<evidence type="ECO:0000256" key="3">
    <source>
        <dbReference type="ARBA" id="ARBA00022448"/>
    </source>
</evidence>
<dbReference type="KEGG" id="clt:CM240_1249"/>
<dbReference type="Pfam" id="PF12698">
    <property type="entry name" value="ABC2_membrane_3"/>
    <property type="match status" value="1"/>
</dbReference>
<evidence type="ECO:0000256" key="4">
    <source>
        <dbReference type="ARBA" id="ARBA00022475"/>
    </source>
</evidence>
<keyword evidence="6 8" id="KW-1133">Transmembrane helix</keyword>
<keyword evidence="5 8" id="KW-0812">Transmembrane</keyword>
<dbReference type="InterPro" id="IPR051449">
    <property type="entry name" value="ABC-2_transporter_component"/>
</dbReference>
<dbReference type="PATRIC" id="fig|1216932.3.peg.1242"/>
<feature type="domain" description="ABC transmembrane type-2" evidence="9">
    <location>
        <begin position="126"/>
        <end position="348"/>
    </location>
</feature>
<feature type="transmembrane region" description="Helical" evidence="8">
    <location>
        <begin position="323"/>
        <end position="345"/>
    </location>
</feature>
<dbReference type="RefSeq" id="WP_044037459.1">
    <property type="nucleotide sequence ID" value="NZ_HG917868.1"/>
</dbReference>
<organism evidence="10 11">
    <name type="scientific">Clostridium bornimense</name>
    <dbReference type="NCBI Taxonomy" id="1216932"/>
    <lineage>
        <taxon>Bacteria</taxon>
        <taxon>Bacillati</taxon>
        <taxon>Bacillota</taxon>
        <taxon>Clostridia</taxon>
        <taxon>Eubacteriales</taxon>
        <taxon>Clostridiaceae</taxon>
        <taxon>Clostridium</taxon>
    </lineage>
</organism>